<proteinExistence type="inferred from homology"/>
<dbReference type="EMBL" id="JAKNCT010000009">
    <property type="protein sequence ID" value="MCG5031395.1"/>
    <property type="molecule type" value="Genomic_DNA"/>
</dbReference>
<gene>
    <name evidence="5" type="ORF">MAF45_08080</name>
</gene>
<reference evidence="5 6" key="1">
    <citation type="submission" date="2022-02" db="EMBL/GenBank/DDBJ databases">
        <title>Mesosutterella porci, a novel member of the family Sutterellaceae from pig feces.</title>
        <authorList>
            <person name="Wylensek D."/>
            <person name="Clavel T."/>
        </authorList>
    </citation>
    <scope>NUCLEOTIDE SEQUENCE [LARGE SCALE GENOMIC DNA]</scope>
    <source>
        <strain evidence="6">oilRF-744-wt-GAM-9</strain>
    </source>
</reference>
<evidence type="ECO:0000313" key="6">
    <source>
        <dbReference type="Proteomes" id="UP001297600"/>
    </source>
</evidence>
<organism evidence="5 6">
    <name type="scientific">Mesosutterella porci</name>
    <dbReference type="NCBI Taxonomy" id="2915351"/>
    <lineage>
        <taxon>Bacteria</taxon>
        <taxon>Pseudomonadati</taxon>
        <taxon>Pseudomonadota</taxon>
        <taxon>Betaproteobacteria</taxon>
        <taxon>Burkholderiales</taxon>
        <taxon>Sutterellaceae</taxon>
        <taxon>Mesosutterella</taxon>
    </lineage>
</organism>
<comment type="caution">
    <text evidence="5">The sequence shown here is derived from an EMBL/GenBank/DDBJ whole genome shotgun (WGS) entry which is preliminary data.</text>
</comment>
<evidence type="ECO:0000256" key="3">
    <source>
        <dbReference type="ARBA" id="ARBA00022898"/>
    </source>
</evidence>
<dbReference type="Gene3D" id="3.40.50.1100">
    <property type="match status" value="2"/>
</dbReference>
<protein>
    <submittedName>
        <fullName evidence="5">D-cysteine desulfhydrase family protein</fullName>
    </submittedName>
</protein>
<feature type="domain" description="Tryptophan synthase beta chain-like PALP" evidence="4">
    <location>
        <begin position="18"/>
        <end position="336"/>
    </location>
</feature>
<dbReference type="InterPro" id="IPR036052">
    <property type="entry name" value="TrpB-like_PALP_sf"/>
</dbReference>
<evidence type="ECO:0000259" key="4">
    <source>
        <dbReference type="Pfam" id="PF00291"/>
    </source>
</evidence>
<dbReference type="Pfam" id="PF00291">
    <property type="entry name" value="PALP"/>
    <property type="match status" value="1"/>
</dbReference>
<sequence>MALTLKECRERLDALGRVSLGFYPTKLHRLERLSRELGVDLWIKREDLSGVSLFGGNKVRKLQYLMKDAIEQGCDTVFTYGATQSNHVMQTATAARRCGLRPVLYLGAIVEPKPGDARANFLLDKILGAEIHVLPSLGRSTRETMEANRPLFDEHIRRLAAEGHKVYDIPVGGSTPRGAAGFAECFVELMEQSAALALKPDYLCLATGSGGTLAGLAAGRAMTGASDVSIRGYTVGRKDPGSYPAGIARLASDVLALLGMPEEKVQPGDFTVRFDFFKPGYERPSSAANADIRLLARTEGIFTDPVYTGKGFHGMLEDIRSGAIPKGSTVVFLHTGGATALFSESEILGDLAD</sequence>
<comment type="similarity">
    <text evidence="2">Belongs to the ACC deaminase/D-cysteine desulfhydrase family.</text>
</comment>
<keyword evidence="6" id="KW-1185">Reference proteome</keyword>
<accession>A0ABS9MT36</accession>
<dbReference type="InterPro" id="IPR027278">
    <property type="entry name" value="ACCD_DCysDesulf"/>
</dbReference>
<evidence type="ECO:0000313" key="5">
    <source>
        <dbReference type="EMBL" id="MCG5031395.1"/>
    </source>
</evidence>
<keyword evidence="3" id="KW-0663">Pyridoxal phosphate</keyword>
<dbReference type="PIRSF" id="PIRSF006278">
    <property type="entry name" value="ACCD_DCysDesulf"/>
    <property type="match status" value="1"/>
</dbReference>
<evidence type="ECO:0000256" key="1">
    <source>
        <dbReference type="ARBA" id="ARBA00001933"/>
    </source>
</evidence>
<dbReference type="PANTHER" id="PTHR43780">
    <property type="entry name" value="1-AMINOCYCLOPROPANE-1-CARBOXYLATE DEAMINASE-RELATED"/>
    <property type="match status" value="1"/>
</dbReference>
<evidence type="ECO:0000256" key="2">
    <source>
        <dbReference type="ARBA" id="ARBA00008639"/>
    </source>
</evidence>
<dbReference type="RefSeq" id="WP_237979129.1">
    <property type="nucleotide sequence ID" value="NZ_JAKNCT010000009.1"/>
</dbReference>
<comment type="cofactor">
    <cofactor evidence="1">
        <name>pyridoxal 5'-phosphate</name>
        <dbReference type="ChEBI" id="CHEBI:597326"/>
    </cofactor>
</comment>
<dbReference type="InterPro" id="IPR001926">
    <property type="entry name" value="TrpB-like_PALP"/>
</dbReference>
<dbReference type="PANTHER" id="PTHR43780:SF2">
    <property type="entry name" value="1-AMINOCYCLOPROPANE-1-CARBOXYLATE DEAMINASE-RELATED"/>
    <property type="match status" value="1"/>
</dbReference>
<name>A0ABS9MT36_9BURK</name>
<dbReference type="Proteomes" id="UP001297600">
    <property type="component" value="Unassembled WGS sequence"/>
</dbReference>
<dbReference type="SUPFAM" id="SSF53686">
    <property type="entry name" value="Tryptophan synthase beta subunit-like PLP-dependent enzymes"/>
    <property type="match status" value="1"/>
</dbReference>